<dbReference type="SUPFAM" id="SSF56601">
    <property type="entry name" value="beta-lactamase/transpeptidase-like"/>
    <property type="match status" value="1"/>
</dbReference>
<organism evidence="8 9">
    <name type="scientific">Spiroplasma apis B31</name>
    <dbReference type="NCBI Taxonomy" id="1276258"/>
    <lineage>
        <taxon>Bacteria</taxon>
        <taxon>Bacillati</taxon>
        <taxon>Mycoplasmatota</taxon>
        <taxon>Mollicutes</taxon>
        <taxon>Entomoplasmatales</taxon>
        <taxon>Spiroplasmataceae</taxon>
        <taxon>Spiroplasma</taxon>
    </lineage>
</organism>
<dbReference type="Pfam" id="PF00144">
    <property type="entry name" value="Beta-lactamase"/>
    <property type="match status" value="1"/>
</dbReference>
<reference evidence="8 9" key="1">
    <citation type="journal article" date="2014" name="Genome Announc.">
        <title>Complete Genome Sequence of Spiroplasma apis B31T (ATCC 33834), a Bacterium Associated with May Disease of Honeybees (Apis mellifera).</title>
        <authorList>
            <person name="Ku C."/>
            <person name="Lo W.S."/>
            <person name="Chen L.L."/>
            <person name="Kuo C.H."/>
        </authorList>
    </citation>
    <scope>NUCLEOTIDE SEQUENCE [LARGE SCALE GENOMIC DNA]</scope>
    <source>
        <strain evidence="8">B31</strain>
    </source>
</reference>
<feature type="transmembrane region" description="Helical" evidence="5">
    <location>
        <begin position="157"/>
        <end position="177"/>
    </location>
</feature>
<evidence type="ECO:0000256" key="3">
    <source>
        <dbReference type="ARBA" id="ARBA00022989"/>
    </source>
</evidence>
<feature type="transmembrane region" description="Helical" evidence="5">
    <location>
        <begin position="28"/>
        <end position="49"/>
    </location>
</feature>
<dbReference type="STRING" id="1276258.SAPIS_v1c00950"/>
<dbReference type="PANTHER" id="PTHR43283">
    <property type="entry name" value="BETA-LACTAMASE-RELATED"/>
    <property type="match status" value="1"/>
</dbReference>
<evidence type="ECO:0000256" key="2">
    <source>
        <dbReference type="ARBA" id="ARBA00022692"/>
    </source>
</evidence>
<proteinExistence type="predicted"/>
<keyword evidence="9" id="KW-1185">Reference proteome</keyword>
<evidence type="ECO:0000313" key="8">
    <source>
        <dbReference type="EMBL" id="AHB35942.1"/>
    </source>
</evidence>
<dbReference type="HOGENOM" id="CLU_442047_0_0_14"/>
<keyword evidence="4 5" id="KW-0472">Membrane</keyword>
<evidence type="ECO:0000256" key="5">
    <source>
        <dbReference type="SAM" id="Phobius"/>
    </source>
</evidence>
<evidence type="ECO:0000256" key="4">
    <source>
        <dbReference type="ARBA" id="ARBA00023136"/>
    </source>
</evidence>
<dbReference type="PATRIC" id="fig|1276258.3.peg.92"/>
<dbReference type="OrthoDB" id="9770183at2"/>
<evidence type="ECO:0000313" key="9">
    <source>
        <dbReference type="Proteomes" id="UP000018550"/>
    </source>
</evidence>
<dbReference type="eggNOG" id="COG1714">
    <property type="taxonomic scope" value="Bacteria"/>
</dbReference>
<dbReference type="GO" id="GO:0016020">
    <property type="term" value="C:membrane"/>
    <property type="evidence" value="ECO:0007669"/>
    <property type="project" value="UniProtKB-SubCell"/>
</dbReference>
<feature type="domain" description="Beta-lactamase-related" evidence="6">
    <location>
        <begin position="240"/>
        <end position="601"/>
    </location>
</feature>
<accession>V5RH00</accession>
<name>V5RH00_SPIAP</name>
<dbReference type="EMBL" id="CP006682">
    <property type="protein sequence ID" value="AHB35942.1"/>
    <property type="molecule type" value="Genomic_DNA"/>
</dbReference>
<dbReference type="AlphaFoldDB" id="V5RH00"/>
<dbReference type="Gene3D" id="3.40.710.10">
    <property type="entry name" value="DD-peptidase/beta-lactamase superfamily"/>
    <property type="match status" value="1"/>
</dbReference>
<dbReference type="eggNOG" id="COG1680">
    <property type="taxonomic scope" value="Bacteria"/>
</dbReference>
<gene>
    <name evidence="8" type="ORF">SAPIS_v1c00950</name>
</gene>
<keyword evidence="3 5" id="KW-1133">Transmembrane helix</keyword>
<sequence length="618" mass="70494">MGKLPKTIENFNSDSSQNWVPAHLGRVFFARFFDIVISSVPMLIVFIFYRVVDSKTALIAVSSGLLTIFLYFNIVPLFFKGKTLAKLMFGLKIIHLENKKITFKILFIRELYFLYIPLLFQLLCQIAAVSIFLLFTSDGEENANLMASTTSFILQRIGYAFYVGWFLYLLITIYLQVDHIAAIDLKLKIRVLHTIKVYNEPNIKKETHIHLENKKPGIINLEELNVIQGANMFKNSCNAIETMIEEKYFSGAVFCVSKNKEQVFLKSFGINDVKENTPMNENLIFRAYSMTKPVTVIAFLRLVDAGIVSIDDEISKFLPVFKSLNVLQTKTSDNVVPLSNPITFKHLLTMTAGFTYHGNKNKTQILTSEFLKNYVVGENGKYWNYDDFCTNLSKIPLLFQPGTDWNYGLEIDVLAAAIEKITNQSFRDHLKDTLFKDLGMSDSDFYLFDKSREAFVNVWNTGEDGNTLRKRNNFKYLSQEIDKVPNAPMGGAGLFTTATDYNKFLNFLLDGKNSEGQQLISEKLLNEMCKDQLGALKKSFIWTLNADYSYGYGVRVRIDNNESPLTEIGEFGWDGLLGSASLVDKKNNITMNIMLSSFPGHNKKISTEFFEAFYKDVK</sequence>
<evidence type="ECO:0000256" key="1">
    <source>
        <dbReference type="ARBA" id="ARBA00004141"/>
    </source>
</evidence>
<evidence type="ECO:0000259" key="6">
    <source>
        <dbReference type="Pfam" id="PF00144"/>
    </source>
</evidence>
<dbReference type="InterPro" id="IPR050789">
    <property type="entry name" value="Diverse_Enzym_Activities"/>
</dbReference>
<dbReference type="PANTHER" id="PTHR43283:SF3">
    <property type="entry name" value="BETA-LACTAMASE FAMILY PROTEIN (AFU_ORTHOLOGUE AFUA_5G07500)"/>
    <property type="match status" value="1"/>
</dbReference>
<dbReference type="Proteomes" id="UP000018550">
    <property type="component" value="Chromosome"/>
</dbReference>
<dbReference type="InterPro" id="IPR010432">
    <property type="entry name" value="RDD"/>
</dbReference>
<keyword evidence="2 5" id="KW-0812">Transmembrane</keyword>
<comment type="subcellular location">
    <subcellularLocation>
        <location evidence="1">Membrane</location>
        <topology evidence="1">Multi-pass membrane protein</topology>
    </subcellularLocation>
</comment>
<feature type="transmembrane region" description="Helical" evidence="5">
    <location>
        <begin position="56"/>
        <end position="79"/>
    </location>
</feature>
<evidence type="ECO:0000259" key="7">
    <source>
        <dbReference type="Pfam" id="PF06271"/>
    </source>
</evidence>
<dbReference type="KEGG" id="sapi:SAPIS_v1c00950"/>
<dbReference type="RefSeq" id="WP_023788876.1">
    <property type="nucleotide sequence ID" value="NC_022998.1"/>
</dbReference>
<dbReference type="Pfam" id="PF06271">
    <property type="entry name" value="RDD"/>
    <property type="match status" value="1"/>
</dbReference>
<dbReference type="InterPro" id="IPR012338">
    <property type="entry name" value="Beta-lactam/transpept-like"/>
</dbReference>
<protein>
    <submittedName>
        <fullName evidence="8">Transmembrane protein</fullName>
    </submittedName>
</protein>
<feature type="transmembrane region" description="Helical" evidence="5">
    <location>
        <begin position="112"/>
        <end position="136"/>
    </location>
</feature>
<dbReference type="InterPro" id="IPR001466">
    <property type="entry name" value="Beta-lactam-related"/>
</dbReference>
<feature type="domain" description="RDD" evidence="7">
    <location>
        <begin position="22"/>
        <end position="133"/>
    </location>
</feature>